<dbReference type="EMBL" id="AAOG01000003">
    <property type="protein sequence ID" value="EAR12097.1"/>
    <property type="molecule type" value="Genomic_DNA"/>
</dbReference>
<dbReference type="Proteomes" id="UP000003053">
    <property type="component" value="Unassembled WGS sequence"/>
</dbReference>
<organism evidence="1 2">
    <name type="scientific">Polaribacter irgensii 23-P</name>
    <dbReference type="NCBI Taxonomy" id="313594"/>
    <lineage>
        <taxon>Bacteria</taxon>
        <taxon>Pseudomonadati</taxon>
        <taxon>Bacteroidota</taxon>
        <taxon>Flavobacteriia</taxon>
        <taxon>Flavobacteriales</taxon>
        <taxon>Flavobacteriaceae</taxon>
    </lineage>
</organism>
<dbReference type="SUPFAM" id="SSF53335">
    <property type="entry name" value="S-adenosyl-L-methionine-dependent methyltransferases"/>
    <property type="match status" value="1"/>
</dbReference>
<dbReference type="AlphaFoldDB" id="A4C1U4"/>
<sequence>MLFRQKKYIQFLLKATNQHGVHSPFVFLLVTKCFYVKLENTLWNKFLNAKSSTAKNHHKIKTLNFDSTSNVFEKKLLKISELGKLEGISNKNAKLLIKIIQYLKPKNILEIGTSIGLGTTAIKIANKNSSITTIEGCPEKIKIARALFLENKLNASEIIAGNFSETLLTTVQKKQFDFIYFDSNPTKEATLAFFKIGIQGIHNDSFFIFNSIYKNAEMQAAWSQIKKHPKVRVTIDIFYFGIVFFRKEQAKENFKIRV</sequence>
<dbReference type="Pfam" id="PF13578">
    <property type="entry name" value="Methyltransf_24"/>
    <property type="match status" value="1"/>
</dbReference>
<dbReference type="STRING" id="313594.PI23P_12207"/>
<name>A4C1U4_9FLAO</name>
<keyword evidence="2" id="KW-1185">Reference proteome</keyword>
<evidence type="ECO:0008006" key="3">
    <source>
        <dbReference type="Google" id="ProtNLM"/>
    </source>
</evidence>
<dbReference type="eggNOG" id="COG4122">
    <property type="taxonomic scope" value="Bacteria"/>
</dbReference>
<evidence type="ECO:0000313" key="1">
    <source>
        <dbReference type="EMBL" id="EAR12097.1"/>
    </source>
</evidence>
<accession>A4C1U4</accession>
<protein>
    <recommendedName>
        <fullName evidence="3">O-methyltransferase</fullName>
    </recommendedName>
</protein>
<dbReference type="HOGENOM" id="CLU_083598_0_0_10"/>
<dbReference type="InterPro" id="IPR029063">
    <property type="entry name" value="SAM-dependent_MTases_sf"/>
</dbReference>
<reference evidence="1 2" key="1">
    <citation type="submission" date="2006-02" db="EMBL/GenBank/DDBJ databases">
        <authorList>
            <person name="Murray A."/>
            <person name="Staley J."/>
            <person name="Ferriera S."/>
            <person name="Johnson J."/>
            <person name="Kravitz S."/>
            <person name="Halpern A."/>
            <person name="Remington K."/>
            <person name="Beeson K."/>
            <person name="Tran B."/>
            <person name="Rogers Y.-H."/>
            <person name="Friedman R."/>
            <person name="Venter J.C."/>
        </authorList>
    </citation>
    <scope>NUCLEOTIDE SEQUENCE [LARGE SCALE GENOMIC DNA]</scope>
    <source>
        <strain evidence="1 2">23-P</strain>
    </source>
</reference>
<comment type="caution">
    <text evidence="1">The sequence shown here is derived from an EMBL/GenBank/DDBJ whole genome shotgun (WGS) entry which is preliminary data.</text>
</comment>
<gene>
    <name evidence="1" type="ORF">PI23P_12207</name>
</gene>
<dbReference type="OrthoDB" id="5464618at2"/>
<dbReference type="Gene3D" id="3.40.50.150">
    <property type="entry name" value="Vaccinia Virus protein VP39"/>
    <property type="match status" value="1"/>
</dbReference>
<proteinExistence type="predicted"/>
<evidence type="ECO:0000313" key="2">
    <source>
        <dbReference type="Proteomes" id="UP000003053"/>
    </source>
</evidence>